<keyword evidence="2" id="KW-1133">Transmembrane helix</keyword>
<evidence type="ECO:0000256" key="2">
    <source>
        <dbReference type="SAM" id="Phobius"/>
    </source>
</evidence>
<gene>
    <name evidence="3" type="ORF">BKA67DRAFT_339755</name>
</gene>
<feature type="compositionally biased region" description="Low complexity" evidence="1">
    <location>
        <begin position="103"/>
        <end position="124"/>
    </location>
</feature>
<keyword evidence="4" id="KW-1185">Reference proteome</keyword>
<comment type="caution">
    <text evidence="3">The sequence shown here is derived from an EMBL/GenBank/DDBJ whole genome shotgun (WGS) entry which is preliminary data.</text>
</comment>
<feature type="transmembrane region" description="Helical" evidence="2">
    <location>
        <begin position="70"/>
        <end position="94"/>
    </location>
</feature>
<keyword evidence="2" id="KW-0472">Membrane</keyword>
<evidence type="ECO:0008006" key="5">
    <source>
        <dbReference type="Google" id="ProtNLM"/>
    </source>
</evidence>
<evidence type="ECO:0000313" key="3">
    <source>
        <dbReference type="EMBL" id="KAH6651842.1"/>
    </source>
</evidence>
<feature type="region of interest" description="Disordered" evidence="1">
    <location>
        <begin position="100"/>
        <end position="147"/>
    </location>
</feature>
<dbReference type="Proteomes" id="UP000758603">
    <property type="component" value="Unassembled WGS sequence"/>
</dbReference>
<dbReference type="OrthoDB" id="4779049at2759"/>
<accession>A0A9P8ZW81</accession>
<evidence type="ECO:0000313" key="4">
    <source>
        <dbReference type="Proteomes" id="UP000758603"/>
    </source>
</evidence>
<dbReference type="Gene3D" id="3.50.4.10">
    <property type="entry name" value="Hepatocyte Growth Factor"/>
    <property type="match status" value="1"/>
</dbReference>
<evidence type="ECO:0000256" key="1">
    <source>
        <dbReference type="SAM" id="MobiDB-lite"/>
    </source>
</evidence>
<proteinExistence type="predicted"/>
<keyword evidence="2" id="KW-0812">Transmembrane</keyword>
<dbReference type="AlphaFoldDB" id="A0A9P8ZW81"/>
<name>A0A9P8ZW81_9PEZI</name>
<organism evidence="3 4">
    <name type="scientific">Truncatella angustata</name>
    <dbReference type="NCBI Taxonomy" id="152316"/>
    <lineage>
        <taxon>Eukaryota</taxon>
        <taxon>Fungi</taxon>
        <taxon>Dikarya</taxon>
        <taxon>Ascomycota</taxon>
        <taxon>Pezizomycotina</taxon>
        <taxon>Sordariomycetes</taxon>
        <taxon>Xylariomycetidae</taxon>
        <taxon>Amphisphaeriales</taxon>
        <taxon>Sporocadaceae</taxon>
        <taxon>Truncatella</taxon>
    </lineage>
</organism>
<protein>
    <recommendedName>
        <fullName evidence="5">Apple domain-containing protein</fullName>
    </recommendedName>
</protein>
<dbReference type="RefSeq" id="XP_045956120.1">
    <property type="nucleotide sequence ID" value="XM_046096293.1"/>
</dbReference>
<dbReference type="EMBL" id="JAGPXC010000006">
    <property type="protein sequence ID" value="KAH6651842.1"/>
    <property type="molecule type" value="Genomic_DNA"/>
</dbReference>
<dbReference type="GeneID" id="70125186"/>
<sequence>MAPSRTGPRGTISRWRVNAWRPAPEWHPPEPGLEVVQPASAEKIPLAQRGRIFSRLFGTQKIWGLRRRTFCWIILCAVLLVVATVLGVVLGLTLKTHGDAHADASSTSSPLPTATSDPSTATASVVPTPTLSGMPSCPNANGTTYTDPSTKVQFKRECGIAHDGSDISHHTAYSMDDCVASCAQSSACMGAVWINASVQGTDNNWCWLHSDMSQQEYIRVNQYAQSATRVV</sequence>
<reference evidence="3" key="1">
    <citation type="journal article" date="2021" name="Nat. Commun.">
        <title>Genetic determinants of endophytism in the Arabidopsis root mycobiome.</title>
        <authorList>
            <person name="Mesny F."/>
            <person name="Miyauchi S."/>
            <person name="Thiergart T."/>
            <person name="Pickel B."/>
            <person name="Atanasova L."/>
            <person name="Karlsson M."/>
            <person name="Huettel B."/>
            <person name="Barry K.W."/>
            <person name="Haridas S."/>
            <person name="Chen C."/>
            <person name="Bauer D."/>
            <person name="Andreopoulos W."/>
            <person name="Pangilinan J."/>
            <person name="LaButti K."/>
            <person name="Riley R."/>
            <person name="Lipzen A."/>
            <person name="Clum A."/>
            <person name="Drula E."/>
            <person name="Henrissat B."/>
            <person name="Kohler A."/>
            <person name="Grigoriev I.V."/>
            <person name="Martin F.M."/>
            <person name="Hacquard S."/>
        </authorList>
    </citation>
    <scope>NUCLEOTIDE SEQUENCE</scope>
    <source>
        <strain evidence="3">MPI-SDFR-AT-0073</strain>
    </source>
</reference>
<feature type="compositionally biased region" description="Polar residues" evidence="1">
    <location>
        <begin position="125"/>
        <end position="147"/>
    </location>
</feature>